<dbReference type="EMBL" id="BKCJ010583768">
    <property type="protein sequence ID" value="GFB24378.1"/>
    <property type="molecule type" value="Genomic_DNA"/>
</dbReference>
<reference evidence="1" key="1">
    <citation type="journal article" date="2019" name="Sci. Rep.">
        <title>Draft genome of Tanacetum cinerariifolium, the natural source of mosquito coil.</title>
        <authorList>
            <person name="Yamashiro T."/>
            <person name="Shiraishi A."/>
            <person name="Satake H."/>
            <person name="Nakayama K."/>
        </authorList>
    </citation>
    <scope>NUCLEOTIDE SEQUENCE</scope>
</reference>
<sequence>MLVLWKLQSISDSLLLTPLSCDDHHDVTPRVSTLAGCDNPVGKATIVVSTTGAENEITGTIAEVSKAW</sequence>
<name>A0A699L3D8_TANCI</name>
<comment type="caution">
    <text evidence="1">The sequence shown here is derived from an EMBL/GenBank/DDBJ whole genome shotgun (WGS) entry which is preliminary data.</text>
</comment>
<dbReference type="AlphaFoldDB" id="A0A699L3D8"/>
<protein>
    <submittedName>
        <fullName evidence="1">Uncharacterized protein</fullName>
    </submittedName>
</protein>
<accession>A0A699L3D8</accession>
<evidence type="ECO:0000313" key="1">
    <source>
        <dbReference type="EMBL" id="GFB24378.1"/>
    </source>
</evidence>
<gene>
    <name evidence="1" type="ORF">Tci_696349</name>
</gene>
<organism evidence="1">
    <name type="scientific">Tanacetum cinerariifolium</name>
    <name type="common">Dalmatian daisy</name>
    <name type="synonym">Chrysanthemum cinerariifolium</name>
    <dbReference type="NCBI Taxonomy" id="118510"/>
    <lineage>
        <taxon>Eukaryota</taxon>
        <taxon>Viridiplantae</taxon>
        <taxon>Streptophyta</taxon>
        <taxon>Embryophyta</taxon>
        <taxon>Tracheophyta</taxon>
        <taxon>Spermatophyta</taxon>
        <taxon>Magnoliopsida</taxon>
        <taxon>eudicotyledons</taxon>
        <taxon>Gunneridae</taxon>
        <taxon>Pentapetalae</taxon>
        <taxon>asterids</taxon>
        <taxon>campanulids</taxon>
        <taxon>Asterales</taxon>
        <taxon>Asteraceae</taxon>
        <taxon>Asteroideae</taxon>
        <taxon>Anthemideae</taxon>
        <taxon>Anthemidinae</taxon>
        <taxon>Tanacetum</taxon>
    </lineage>
</organism>
<proteinExistence type="predicted"/>